<evidence type="ECO:0000313" key="4">
    <source>
        <dbReference type="Proteomes" id="UP000794436"/>
    </source>
</evidence>
<sequence>MDADAKIVLREATVVWPSSSSSSSSSSDEAVIVAEEIDIYVASTSDSADVEILGGEEHVTILQIPFVGSTDDEEGADALTANAAAFEIDVDLEPEEVKNILDGLDTTGWTEVDEPVEPSTSQISVQHAAQPNQEPPKSLRESPQIDQIASPRQGWIDPNSMSNEENLAVLPAVIGFGFLLILIAWTSTRRTRRHAPERQDQWVDSVDIVESAYLEDAELMAAYR</sequence>
<dbReference type="Proteomes" id="UP000794436">
    <property type="component" value="Unassembled WGS sequence"/>
</dbReference>
<protein>
    <submittedName>
        <fullName evidence="3">Uncharacterized protein</fullName>
    </submittedName>
</protein>
<gene>
    <name evidence="3" type="ORF">Poli38472_010935</name>
</gene>
<dbReference type="AlphaFoldDB" id="A0A8K1CGS8"/>
<dbReference type="EMBL" id="SPLM01000075">
    <property type="protein sequence ID" value="TMW61872.1"/>
    <property type="molecule type" value="Genomic_DNA"/>
</dbReference>
<proteinExistence type="predicted"/>
<feature type="transmembrane region" description="Helical" evidence="2">
    <location>
        <begin position="167"/>
        <end position="185"/>
    </location>
</feature>
<evidence type="ECO:0000256" key="2">
    <source>
        <dbReference type="SAM" id="Phobius"/>
    </source>
</evidence>
<accession>A0A8K1CGS8</accession>
<feature type="compositionally biased region" description="Polar residues" evidence="1">
    <location>
        <begin position="118"/>
        <end position="132"/>
    </location>
</feature>
<name>A0A8K1CGS8_PYTOL</name>
<reference evidence="3" key="1">
    <citation type="submission" date="2019-03" db="EMBL/GenBank/DDBJ databases">
        <title>Long read genome sequence of the mycoparasitic Pythium oligandrum ATCC 38472 isolated from sugarbeet rhizosphere.</title>
        <authorList>
            <person name="Gaulin E."/>
        </authorList>
    </citation>
    <scope>NUCLEOTIDE SEQUENCE</scope>
    <source>
        <strain evidence="3">ATCC 38472_TT</strain>
    </source>
</reference>
<keyword evidence="2" id="KW-0812">Transmembrane</keyword>
<evidence type="ECO:0000313" key="3">
    <source>
        <dbReference type="EMBL" id="TMW61872.1"/>
    </source>
</evidence>
<keyword evidence="2" id="KW-0472">Membrane</keyword>
<comment type="caution">
    <text evidence="3">The sequence shown here is derived from an EMBL/GenBank/DDBJ whole genome shotgun (WGS) entry which is preliminary data.</text>
</comment>
<keyword evidence="4" id="KW-1185">Reference proteome</keyword>
<evidence type="ECO:0000256" key="1">
    <source>
        <dbReference type="SAM" id="MobiDB-lite"/>
    </source>
</evidence>
<feature type="region of interest" description="Disordered" evidence="1">
    <location>
        <begin position="108"/>
        <end position="144"/>
    </location>
</feature>
<keyword evidence="2" id="KW-1133">Transmembrane helix</keyword>
<organism evidence="3 4">
    <name type="scientific">Pythium oligandrum</name>
    <name type="common">Mycoparasitic fungus</name>
    <dbReference type="NCBI Taxonomy" id="41045"/>
    <lineage>
        <taxon>Eukaryota</taxon>
        <taxon>Sar</taxon>
        <taxon>Stramenopiles</taxon>
        <taxon>Oomycota</taxon>
        <taxon>Peronosporomycetes</taxon>
        <taxon>Pythiales</taxon>
        <taxon>Pythiaceae</taxon>
        <taxon>Pythium</taxon>
    </lineage>
</organism>